<protein>
    <submittedName>
        <fullName evidence="2">Alpha/beta hydrolase</fullName>
    </submittedName>
</protein>
<keyword evidence="2" id="KW-0378">Hydrolase</keyword>
<dbReference type="InterPro" id="IPR052897">
    <property type="entry name" value="Sec-Metab_Biosynth_Hydrolase"/>
</dbReference>
<reference evidence="2 3" key="1">
    <citation type="submission" date="2016-04" db="EMBL/GenBank/DDBJ databases">
        <title>Draft Genome Sequences of Staphylococcus capitis Strain H36, S. capitis Strain H65, S. cohnii Strain H62, S. hominis Strain H69, Mycobacterium iranicum Strain H39, Plantibacter sp. Strain H53, Pseudomonas oryzihabitans Strain H72, and Microbacterium sp. Strain H83, isolated from residential settings.</title>
        <authorList>
            <person name="Lymperopoulou D."/>
            <person name="Adams R.I."/>
            <person name="Lindow S."/>
            <person name="Coil D.A."/>
            <person name="Jospin G."/>
            <person name="Eisen J.A."/>
        </authorList>
    </citation>
    <scope>NUCLEOTIDE SEQUENCE [LARGE SCALE GENOMIC DNA]</scope>
    <source>
        <strain evidence="2 3">H39</strain>
    </source>
</reference>
<dbReference type="EMBL" id="LWCS01000046">
    <property type="protein sequence ID" value="OAN33886.1"/>
    <property type="molecule type" value="Genomic_DNA"/>
</dbReference>
<sequence length="253" mass="26466">MVDVAGHTAPPRVHQNRGPTVKPTIVLVHGAFAESASWNGVIRLLHDTGHRVIAAANPLRSLTTDAAAVADLLAGIKGPIVLAGHSYGGAVITNAARNNTDIKALVYVAGLAPDTGETTPDLLGKYPGATLGEHLHEVPLCDGTADVYVHQNAYHQHFCADLSAERAALDAAAQRPFNTAALNEPSGEPAWATIASWFIYPELDLAIPAQTFRFMAHRAAARAVVEVPGASHALPASQPEAVTDFILHAAASI</sequence>
<evidence type="ECO:0000259" key="1">
    <source>
        <dbReference type="Pfam" id="PF12697"/>
    </source>
</evidence>
<dbReference type="Pfam" id="PF12697">
    <property type="entry name" value="Abhydrolase_6"/>
    <property type="match status" value="1"/>
</dbReference>
<evidence type="ECO:0000313" key="3">
    <source>
        <dbReference type="Proteomes" id="UP000078396"/>
    </source>
</evidence>
<dbReference type="AlphaFoldDB" id="A0A178LP12"/>
<comment type="caution">
    <text evidence="2">The sequence shown here is derived from an EMBL/GenBank/DDBJ whole genome shotgun (WGS) entry which is preliminary data.</text>
</comment>
<dbReference type="PANTHER" id="PTHR37017">
    <property type="entry name" value="AB HYDROLASE-1 DOMAIN-CONTAINING PROTEIN-RELATED"/>
    <property type="match status" value="1"/>
</dbReference>
<evidence type="ECO:0000313" key="2">
    <source>
        <dbReference type="EMBL" id="OAN33886.1"/>
    </source>
</evidence>
<accession>A0A178LP12</accession>
<dbReference type="Gene3D" id="3.40.50.1820">
    <property type="entry name" value="alpha/beta hydrolase"/>
    <property type="match status" value="1"/>
</dbReference>
<name>A0A178LP12_MYCIR</name>
<dbReference type="eggNOG" id="COG1075">
    <property type="taxonomic scope" value="Bacteria"/>
</dbReference>
<dbReference type="InterPro" id="IPR029058">
    <property type="entry name" value="AB_hydrolase_fold"/>
</dbReference>
<dbReference type="Proteomes" id="UP000078396">
    <property type="component" value="Unassembled WGS sequence"/>
</dbReference>
<feature type="domain" description="AB hydrolase-1" evidence="1">
    <location>
        <begin position="25"/>
        <end position="244"/>
    </location>
</feature>
<dbReference type="OrthoDB" id="9814966at2"/>
<organism evidence="2 3">
    <name type="scientific">Mycolicibacterium iranicum</name>
    <name type="common">Mycobacterium iranicum</name>
    <dbReference type="NCBI Taxonomy" id="912594"/>
    <lineage>
        <taxon>Bacteria</taxon>
        <taxon>Bacillati</taxon>
        <taxon>Actinomycetota</taxon>
        <taxon>Actinomycetes</taxon>
        <taxon>Mycobacteriales</taxon>
        <taxon>Mycobacteriaceae</taxon>
        <taxon>Mycolicibacterium</taxon>
    </lineage>
</organism>
<dbReference type="PANTHER" id="PTHR37017:SF11">
    <property type="entry name" value="ESTERASE_LIPASE_THIOESTERASE DOMAIN-CONTAINING PROTEIN"/>
    <property type="match status" value="1"/>
</dbReference>
<dbReference type="GO" id="GO:0016787">
    <property type="term" value="F:hydrolase activity"/>
    <property type="evidence" value="ECO:0007669"/>
    <property type="project" value="UniProtKB-KW"/>
</dbReference>
<proteinExistence type="predicted"/>
<dbReference type="SUPFAM" id="SSF53474">
    <property type="entry name" value="alpha/beta-Hydrolases"/>
    <property type="match status" value="1"/>
</dbReference>
<gene>
    <name evidence="2" type="ORF">A4X20_27360</name>
</gene>
<dbReference type="InterPro" id="IPR000073">
    <property type="entry name" value="AB_hydrolase_1"/>
</dbReference>